<accession>A0A7W4YDB8</accession>
<feature type="domain" description="Thioredoxin" evidence="2">
    <location>
        <begin position="32"/>
        <end position="151"/>
    </location>
</feature>
<evidence type="ECO:0000313" key="4">
    <source>
        <dbReference type="Proteomes" id="UP000545286"/>
    </source>
</evidence>
<keyword evidence="1" id="KW-0472">Membrane</keyword>
<evidence type="ECO:0000313" key="3">
    <source>
        <dbReference type="EMBL" id="MBB2956239.1"/>
    </source>
</evidence>
<dbReference type="CDD" id="cd02947">
    <property type="entry name" value="TRX_family"/>
    <property type="match status" value="1"/>
</dbReference>
<dbReference type="InterPro" id="IPR013766">
    <property type="entry name" value="Thioredoxin_domain"/>
</dbReference>
<proteinExistence type="predicted"/>
<dbReference type="Pfam" id="PF00085">
    <property type="entry name" value="Thioredoxin"/>
    <property type="match status" value="1"/>
</dbReference>
<protein>
    <submittedName>
        <fullName evidence="3">Thioredoxin-like negative regulator of GroEL</fullName>
    </submittedName>
</protein>
<dbReference type="PROSITE" id="PS51352">
    <property type="entry name" value="THIOREDOXIN_2"/>
    <property type="match status" value="1"/>
</dbReference>
<gene>
    <name evidence="3" type="ORF">FHX72_000351</name>
</gene>
<dbReference type="Proteomes" id="UP000545286">
    <property type="component" value="Unassembled WGS sequence"/>
</dbReference>
<dbReference type="Gene3D" id="3.40.30.10">
    <property type="entry name" value="Glutaredoxin"/>
    <property type="match status" value="1"/>
</dbReference>
<dbReference type="SUPFAM" id="SSF52833">
    <property type="entry name" value="Thioredoxin-like"/>
    <property type="match status" value="1"/>
</dbReference>
<organism evidence="3 4">
    <name type="scientific">Pseudoclavibacter helvolus</name>
    <dbReference type="NCBI Taxonomy" id="255205"/>
    <lineage>
        <taxon>Bacteria</taxon>
        <taxon>Bacillati</taxon>
        <taxon>Actinomycetota</taxon>
        <taxon>Actinomycetes</taxon>
        <taxon>Micrococcales</taxon>
        <taxon>Microbacteriaceae</taxon>
        <taxon>Pseudoclavibacter</taxon>
    </lineage>
</organism>
<reference evidence="3 4" key="1">
    <citation type="submission" date="2020-08" db="EMBL/GenBank/DDBJ databases">
        <title>Sequencing the genomes of 1000 actinobacteria strains.</title>
        <authorList>
            <person name="Klenk H.-P."/>
        </authorList>
    </citation>
    <scope>NUCLEOTIDE SEQUENCE [LARGE SCALE GENOMIC DNA]</scope>
    <source>
        <strain evidence="3 4">DSM 20419</strain>
    </source>
</reference>
<dbReference type="InterPro" id="IPR036249">
    <property type="entry name" value="Thioredoxin-like_sf"/>
</dbReference>
<evidence type="ECO:0000256" key="1">
    <source>
        <dbReference type="SAM" id="Phobius"/>
    </source>
</evidence>
<dbReference type="AlphaFoldDB" id="A0A7W4YDB8"/>
<evidence type="ECO:0000259" key="2">
    <source>
        <dbReference type="PROSITE" id="PS51352"/>
    </source>
</evidence>
<keyword evidence="1" id="KW-0812">Transmembrane</keyword>
<keyword evidence="4" id="KW-1185">Reference proteome</keyword>
<dbReference type="EMBL" id="JACHWJ010000001">
    <property type="protein sequence ID" value="MBB2956239.1"/>
    <property type="molecule type" value="Genomic_DNA"/>
</dbReference>
<name>A0A7W4YDB8_9MICO</name>
<sequence>MDASVAALVLGALVVVATVIGLVLQRANGRLKRASDPAAGTSEAPTANASDLDLLAEDAEPGSRATLILFSTAFCAKCPATKRMLDQLAAQTPGVVVAEVDLTHRQDLARSHDIRQTPTVLVLGESGTRVARIGGPPRRSDLEDQLLQLST</sequence>
<feature type="transmembrane region" description="Helical" evidence="1">
    <location>
        <begin position="6"/>
        <end position="24"/>
    </location>
</feature>
<keyword evidence="1" id="KW-1133">Transmembrane helix</keyword>
<dbReference type="RefSeq" id="WP_183622660.1">
    <property type="nucleotide sequence ID" value="NZ_JACHWJ010000001.1"/>
</dbReference>
<comment type="caution">
    <text evidence="3">The sequence shown here is derived from an EMBL/GenBank/DDBJ whole genome shotgun (WGS) entry which is preliminary data.</text>
</comment>